<reference evidence="2" key="2">
    <citation type="submission" date="2021-04" db="EMBL/GenBank/DDBJ databases">
        <authorList>
            <person name="Gilroy R."/>
        </authorList>
    </citation>
    <scope>NUCLEOTIDE SEQUENCE</scope>
    <source>
        <strain evidence="2">CHK189-11263</strain>
    </source>
</reference>
<evidence type="ECO:0000313" key="3">
    <source>
        <dbReference type="Proteomes" id="UP000824208"/>
    </source>
</evidence>
<dbReference type="SMART" id="SM00257">
    <property type="entry name" value="LysM"/>
    <property type="match status" value="1"/>
</dbReference>
<comment type="caution">
    <text evidence="2">The sequence shown here is derived from an EMBL/GenBank/DDBJ whole genome shotgun (WGS) entry which is preliminary data.</text>
</comment>
<dbReference type="PROSITE" id="PS51782">
    <property type="entry name" value="LYSM"/>
    <property type="match status" value="1"/>
</dbReference>
<dbReference type="SUPFAM" id="SSF54106">
    <property type="entry name" value="LysM domain"/>
    <property type="match status" value="1"/>
</dbReference>
<evidence type="ECO:0000313" key="2">
    <source>
        <dbReference type="EMBL" id="HJB56733.1"/>
    </source>
</evidence>
<dbReference type="Proteomes" id="UP000824208">
    <property type="component" value="Unassembled WGS sequence"/>
</dbReference>
<evidence type="ECO:0000259" key="1">
    <source>
        <dbReference type="PROSITE" id="PS51782"/>
    </source>
</evidence>
<dbReference type="AlphaFoldDB" id="A0A9D2MBR3"/>
<dbReference type="Gene3D" id="3.10.350.10">
    <property type="entry name" value="LysM domain"/>
    <property type="match status" value="1"/>
</dbReference>
<dbReference type="Pfam" id="PF01476">
    <property type="entry name" value="LysM"/>
    <property type="match status" value="1"/>
</dbReference>
<feature type="domain" description="LysM" evidence="1">
    <location>
        <begin position="139"/>
        <end position="184"/>
    </location>
</feature>
<proteinExistence type="predicted"/>
<dbReference type="Pfam" id="PF07157">
    <property type="entry name" value="DNA_circ_N"/>
    <property type="match status" value="1"/>
</dbReference>
<dbReference type="InterPro" id="IPR036779">
    <property type="entry name" value="LysM_dom_sf"/>
</dbReference>
<reference evidence="2" key="1">
    <citation type="journal article" date="2021" name="PeerJ">
        <title>Extensive microbial diversity within the chicken gut microbiome revealed by metagenomics and culture.</title>
        <authorList>
            <person name="Gilroy R."/>
            <person name="Ravi A."/>
            <person name="Getino M."/>
            <person name="Pursley I."/>
            <person name="Horton D.L."/>
            <person name="Alikhan N.F."/>
            <person name="Baker D."/>
            <person name="Gharbi K."/>
            <person name="Hall N."/>
            <person name="Watson M."/>
            <person name="Adriaenssens E.M."/>
            <person name="Foster-Nyarko E."/>
            <person name="Jarju S."/>
            <person name="Secka A."/>
            <person name="Antonio M."/>
            <person name="Oren A."/>
            <person name="Chaudhuri R.R."/>
            <person name="La Ragione R."/>
            <person name="Hildebrand F."/>
            <person name="Pallen M.J."/>
        </authorList>
    </citation>
    <scope>NUCLEOTIDE SEQUENCE</scope>
    <source>
        <strain evidence="2">CHK189-11263</strain>
    </source>
</reference>
<dbReference type="InterPro" id="IPR009826">
    <property type="entry name" value="DNA_circ_N"/>
</dbReference>
<dbReference type="EMBL" id="DWYC01000045">
    <property type="protein sequence ID" value="HJB56733.1"/>
    <property type="molecule type" value="Genomic_DNA"/>
</dbReference>
<organism evidence="2 3">
    <name type="scientific">Candidatus Flavonifractor intestinipullorum</name>
    <dbReference type="NCBI Taxonomy" id="2838587"/>
    <lineage>
        <taxon>Bacteria</taxon>
        <taxon>Bacillati</taxon>
        <taxon>Bacillota</taxon>
        <taxon>Clostridia</taxon>
        <taxon>Eubacteriales</taxon>
        <taxon>Oscillospiraceae</taxon>
        <taxon>Flavonifractor</taxon>
    </lineage>
</organism>
<accession>A0A9D2MBR3</accession>
<protein>
    <submittedName>
        <fullName evidence="2">LysM peptidoglycan-binding domain-containing protein</fullName>
    </submittedName>
</protein>
<dbReference type="CDD" id="cd00118">
    <property type="entry name" value="LysM"/>
    <property type="match status" value="1"/>
</dbReference>
<dbReference type="InterPro" id="IPR018392">
    <property type="entry name" value="LysM"/>
</dbReference>
<gene>
    <name evidence="2" type="ORF">H9714_04185</name>
</gene>
<name>A0A9D2MBR3_9FIRM</name>
<sequence>MRYKDYIWPHNPHTYTISFQRQIAEHKVPFGRYCMQDLGQSCRILRGEGEFAGEGAYDEFKKLATVFYGGGPGLLVHPVWQISNAYFTALSVRQEPLPDYVAYSFEFRESFDGYSEALERLPDSGGTATVTSAVSAPRETHTVVQGDTLWRIALRYGTTLEELLAVNPTIKNPNLIVVGQEVVLP</sequence>